<evidence type="ECO:0000313" key="2">
    <source>
        <dbReference type="EMBL" id="MBB3061559.1"/>
    </source>
</evidence>
<dbReference type="Proteomes" id="UP000535937">
    <property type="component" value="Unassembled WGS sequence"/>
</dbReference>
<accession>A0A7W4ZAP1</accession>
<evidence type="ECO:0000313" key="3">
    <source>
        <dbReference type="Proteomes" id="UP000535937"/>
    </source>
</evidence>
<protein>
    <recommendedName>
        <fullName evidence="1">DUF1570 domain-containing protein</fullName>
    </recommendedName>
</protein>
<dbReference type="InterPro" id="IPR011990">
    <property type="entry name" value="TPR-like_helical_dom_sf"/>
</dbReference>
<proteinExistence type="predicted"/>
<dbReference type="Pfam" id="PF07607">
    <property type="entry name" value="DUF1570"/>
    <property type="match status" value="1"/>
</dbReference>
<dbReference type="InterPro" id="IPR011464">
    <property type="entry name" value="DUF1570"/>
</dbReference>
<dbReference type="RefSeq" id="WP_183460089.1">
    <property type="nucleotide sequence ID" value="NZ_JACHWZ010000010.1"/>
</dbReference>
<name>A0A7W4ZAP1_9GAMM</name>
<gene>
    <name evidence="2" type="ORF">FHS09_002397</name>
</gene>
<reference evidence="2 3" key="1">
    <citation type="submission" date="2020-08" db="EMBL/GenBank/DDBJ databases">
        <title>Genomic Encyclopedia of Type Strains, Phase III (KMG-III): the genomes of soil and plant-associated and newly described type strains.</title>
        <authorList>
            <person name="Whitman W."/>
        </authorList>
    </citation>
    <scope>NUCLEOTIDE SEQUENCE [LARGE SCALE GENOMIC DNA]</scope>
    <source>
        <strain evidence="2 3">CECT 8799</strain>
    </source>
</reference>
<feature type="domain" description="DUF1570" evidence="1">
    <location>
        <begin position="80"/>
        <end position="172"/>
    </location>
</feature>
<dbReference type="AlphaFoldDB" id="A0A7W4ZAP1"/>
<comment type="caution">
    <text evidence="2">The sequence shown here is derived from an EMBL/GenBank/DDBJ whole genome shotgun (WGS) entry which is preliminary data.</text>
</comment>
<keyword evidence="3" id="KW-1185">Reference proteome</keyword>
<dbReference type="SUPFAM" id="SSF48452">
    <property type="entry name" value="TPR-like"/>
    <property type="match status" value="1"/>
</dbReference>
<dbReference type="Gene3D" id="1.25.40.10">
    <property type="entry name" value="Tetratricopeptide repeat domain"/>
    <property type="match status" value="1"/>
</dbReference>
<evidence type="ECO:0000259" key="1">
    <source>
        <dbReference type="Pfam" id="PF07607"/>
    </source>
</evidence>
<dbReference type="EMBL" id="JACHWZ010000010">
    <property type="protein sequence ID" value="MBB3061559.1"/>
    <property type="molecule type" value="Genomic_DNA"/>
</dbReference>
<sequence length="462" mass="52655">MSNLLRDMERFRQAVLFVTRQEVTLENQRLQVFYFNSSRQFKEFVGKDHIAGIYTDTWEGPLIFAKANVGSLSDGGVTFHEYVHHLMRQRGQSTYPKWFSEGFAEFLASARLTKDGVWIGEVPKWRLYAFSGKGAGSRPLPLREILKPDTENYSPLYANSYYAGAWLLTHYLQFGAGYAGKSYDQETSNYFHALKNGEDPLKAFEEHYGKSLDEMQAELNRYARGQLRSRKVTIPEYQEGIQTRKLSNNERNFLLGEKAWTLDNGELAEEYLNKADKKSAGWQENYALLAEIKLRTGDEPAAARMADITKSAKIEDYRTAANLALYYAGKLHAKKKASEWDDILYRGAVQNAKAAIEMNPAHLPGYRALWIAQQLNGERLEAFKTMMAAYQREPGNLFLNTKLGFYLESIDRADLARPFLENVVAWSHSGEQRSRAKKILDSLEAEASPYDSEEEAGEKKSG</sequence>
<organism evidence="2 3">
    <name type="scientific">Microbulbifer rhizosphaerae</name>
    <dbReference type="NCBI Taxonomy" id="1562603"/>
    <lineage>
        <taxon>Bacteria</taxon>
        <taxon>Pseudomonadati</taxon>
        <taxon>Pseudomonadota</taxon>
        <taxon>Gammaproteobacteria</taxon>
        <taxon>Cellvibrionales</taxon>
        <taxon>Microbulbiferaceae</taxon>
        <taxon>Microbulbifer</taxon>
    </lineage>
</organism>